<reference evidence="2 3" key="1">
    <citation type="submission" date="2019-07" db="EMBL/GenBank/DDBJ databases">
        <title>Novel species of Flavobacterium.</title>
        <authorList>
            <person name="Liu Q."/>
            <person name="Xin Y.-H."/>
        </authorList>
    </citation>
    <scope>NUCLEOTIDE SEQUENCE [LARGE SCALE GENOMIC DNA]</scope>
    <source>
        <strain evidence="2 3">LB1R34</strain>
    </source>
</reference>
<keyword evidence="1" id="KW-0732">Signal</keyword>
<dbReference type="EMBL" id="VJZT01000001">
    <property type="protein sequence ID" value="TRX42984.1"/>
    <property type="molecule type" value="Genomic_DNA"/>
</dbReference>
<evidence type="ECO:0000256" key="1">
    <source>
        <dbReference type="SAM" id="SignalP"/>
    </source>
</evidence>
<protein>
    <recommendedName>
        <fullName evidence="4">Lipocalin-like domain-containing protein</fullName>
    </recommendedName>
</protein>
<feature type="signal peptide" evidence="1">
    <location>
        <begin position="1"/>
        <end position="23"/>
    </location>
</feature>
<evidence type="ECO:0000313" key="3">
    <source>
        <dbReference type="Proteomes" id="UP000316371"/>
    </source>
</evidence>
<dbReference type="OrthoDB" id="1261513at2"/>
<proteinExistence type="predicted"/>
<gene>
    <name evidence="2" type="ORF">FNW21_01220</name>
</gene>
<evidence type="ECO:0000313" key="2">
    <source>
        <dbReference type="EMBL" id="TRX42984.1"/>
    </source>
</evidence>
<dbReference type="Proteomes" id="UP000316371">
    <property type="component" value="Unassembled WGS sequence"/>
</dbReference>
<name>A0A553ED65_9FLAO</name>
<dbReference type="AlphaFoldDB" id="A0A553ED65"/>
<organism evidence="2 3">
    <name type="scientific">Flavobacterium restrictum</name>
    <dbReference type="NCBI Taxonomy" id="2594428"/>
    <lineage>
        <taxon>Bacteria</taxon>
        <taxon>Pseudomonadati</taxon>
        <taxon>Bacteroidota</taxon>
        <taxon>Flavobacteriia</taxon>
        <taxon>Flavobacteriales</taxon>
        <taxon>Flavobacteriaceae</taxon>
        <taxon>Flavobacterium</taxon>
    </lineage>
</organism>
<evidence type="ECO:0008006" key="4">
    <source>
        <dbReference type="Google" id="ProtNLM"/>
    </source>
</evidence>
<dbReference type="PROSITE" id="PS51257">
    <property type="entry name" value="PROKAR_LIPOPROTEIN"/>
    <property type="match status" value="1"/>
</dbReference>
<dbReference type="RefSeq" id="WP_144254908.1">
    <property type="nucleotide sequence ID" value="NZ_VJZT01000001.1"/>
</dbReference>
<accession>A0A553ED65</accession>
<feature type="chain" id="PRO_5021887530" description="Lipocalin-like domain-containing protein" evidence="1">
    <location>
        <begin position="24"/>
        <end position="137"/>
    </location>
</feature>
<keyword evidence="3" id="KW-1185">Reference proteome</keyword>
<sequence length="137" mass="15943">MKTKLSFLTLTLFLLFSCATTKSVDDEQLKKKLTGSWSGSEKDNQKPGLTKYWIQNRNKNGTYVLLFTVIENCEVENHVEKGKWGVKDGLFYETFDEDGKTDVYEIEIIDTKVKFKAKQLSLEFGNTEYEFIETREE</sequence>
<comment type="caution">
    <text evidence="2">The sequence shown here is derived from an EMBL/GenBank/DDBJ whole genome shotgun (WGS) entry which is preliminary data.</text>
</comment>